<dbReference type="SUPFAM" id="SSF46785">
    <property type="entry name" value="Winged helix' DNA-binding domain"/>
    <property type="match status" value="1"/>
</dbReference>
<dbReference type="InterPro" id="IPR058192">
    <property type="entry name" value="WHD_ROQ1-like"/>
</dbReference>
<dbReference type="InterPro" id="IPR042197">
    <property type="entry name" value="Apaf_helical"/>
</dbReference>
<evidence type="ECO:0000313" key="7">
    <source>
        <dbReference type="EMBL" id="MED6170780.1"/>
    </source>
</evidence>
<dbReference type="Proteomes" id="UP001341840">
    <property type="component" value="Unassembled WGS sequence"/>
</dbReference>
<dbReference type="InterPro" id="IPR002182">
    <property type="entry name" value="NB-ARC"/>
</dbReference>
<keyword evidence="5" id="KW-1133">Transmembrane helix</keyword>
<dbReference type="InterPro" id="IPR044974">
    <property type="entry name" value="Disease_R_plants"/>
</dbReference>
<dbReference type="InterPro" id="IPR036390">
    <property type="entry name" value="WH_DNA-bd_sf"/>
</dbReference>
<feature type="transmembrane region" description="Helical" evidence="5">
    <location>
        <begin position="14"/>
        <end position="38"/>
    </location>
</feature>
<dbReference type="EMBL" id="JASCZI010151194">
    <property type="protein sequence ID" value="MED6170780.1"/>
    <property type="molecule type" value="Genomic_DNA"/>
</dbReference>
<dbReference type="Pfam" id="PF23282">
    <property type="entry name" value="WHD_ROQ1"/>
    <property type="match status" value="1"/>
</dbReference>
<dbReference type="Pfam" id="PF00931">
    <property type="entry name" value="NB-ARC"/>
    <property type="match status" value="1"/>
</dbReference>
<feature type="domain" description="TIR" evidence="6">
    <location>
        <begin position="95"/>
        <end position="250"/>
    </location>
</feature>
<keyword evidence="5" id="KW-0812">Transmembrane</keyword>
<keyword evidence="3" id="KW-0611">Plant defense</keyword>
<evidence type="ECO:0000256" key="3">
    <source>
        <dbReference type="ARBA" id="ARBA00022821"/>
    </source>
</evidence>
<feature type="region of interest" description="Disordered" evidence="4">
    <location>
        <begin position="320"/>
        <end position="350"/>
    </location>
</feature>
<dbReference type="PRINTS" id="PR00364">
    <property type="entry name" value="DISEASERSIST"/>
</dbReference>
<dbReference type="Pfam" id="PF01582">
    <property type="entry name" value="TIR"/>
    <property type="match status" value="2"/>
</dbReference>
<evidence type="ECO:0000259" key="6">
    <source>
        <dbReference type="PROSITE" id="PS50104"/>
    </source>
</evidence>
<feature type="compositionally biased region" description="Polar residues" evidence="4">
    <location>
        <begin position="325"/>
        <end position="339"/>
    </location>
</feature>
<dbReference type="Gene3D" id="3.40.50.10140">
    <property type="entry name" value="Toll/interleukin-1 receptor homology (TIR) domain"/>
    <property type="match status" value="2"/>
</dbReference>
<dbReference type="SUPFAM" id="SSF52058">
    <property type="entry name" value="L domain-like"/>
    <property type="match status" value="1"/>
</dbReference>
<feature type="domain" description="TIR" evidence="6">
    <location>
        <begin position="425"/>
        <end position="577"/>
    </location>
</feature>
<keyword evidence="8" id="KW-1185">Reference proteome</keyword>
<protein>
    <recommendedName>
        <fullName evidence="6">TIR domain-containing protein</fullName>
    </recommendedName>
</protein>
<dbReference type="InterPro" id="IPR035897">
    <property type="entry name" value="Toll_tir_struct_dom_sf"/>
</dbReference>
<dbReference type="SUPFAM" id="SSF52200">
    <property type="entry name" value="Toll/Interleukin receptor TIR domain"/>
    <property type="match status" value="2"/>
</dbReference>
<evidence type="ECO:0000256" key="5">
    <source>
        <dbReference type="SAM" id="Phobius"/>
    </source>
</evidence>
<keyword evidence="2" id="KW-0677">Repeat</keyword>
<evidence type="ECO:0000256" key="4">
    <source>
        <dbReference type="SAM" id="MobiDB-lite"/>
    </source>
</evidence>
<dbReference type="PANTHER" id="PTHR11017:SF290">
    <property type="entry name" value="ADP-RIBOSYL CYCLASE_CYCLIC ADP-RIBOSE HYDROLASE"/>
    <property type="match status" value="1"/>
</dbReference>
<sequence>MESVDEIPSAYASWSWTLCLFTIGVFLGTFMQNMFLSLKSSLESKLLRALLGYFSPSFEPVTSPPPPLPPRLPTEEPSTSKSSERGPPSSLRNYYKYDVFLSCIGTDSSGNFTRVLNQSMIGKGISTFKVDKKLDEEVVDPIPPQHILQAIIDSRICIVVFSRDYARSSWCLEEMATIVEFNKYRLNQVVFPVYYDVERRHVRRQLTGAYQDAFVLHLKKFKPHKVDRWKKAMDELTIKRSAWFIIKNSSELVDGERLIQGVLNKLGSSSTHRSRSADDSVRLRPSMLSKVATSSQSCQGNSPLGSSNFLSYHNINSSLRKEPTTPYSNRYTPSTTMNKSRFEDGLVQRRPSMSSKVIKDRMLGQENPVAATLSSVYRSRPQTSLSALTRFGSLDKKFSRSDIASSASSSMSYQSGKSSSQQCLYKYDVFLSFFRGKSPGDKFANHLCNCLTRLGISTFRYDKWEEKEGECNIPSQILEAIKDSRISIVVLTRDYADSMWCLEEMSAIVDNSSLRGLNKSVIPIFYDLDPHCVQMDKRLARVHRWNNALTSLVNLPGGQYVRNKPKFQEIENVIEKVMDILGHKFSKSSDDLVGIQPRIECLENLLKLHSSDDDDDDFRVLGICGMDGIGKTTYASLLYDTIFDLFDVCCFIENVSQIYRDSDAIGVQRRILHQISNEENLEIHSHFEISAFIRKRLSLNHKVLIVLDNVDELEQLQKLGISPKFLGRGSRMIITTRDEHILKVYGADEIHKVSLLNYNDAHELFLRQALKDKSRNNVCVELIVPKILEYAQGLPLAIKSLGSFFSRRDYATVSEWEHAFEKLRKNPNEEIMDIFRVSFEELRPNEKEIFLHIACFFCGERVEHVKRILDCCGLFSSIGIHALIKKSLVTIQNKEIHMHRMLQEFGRKMVRDNYPENPEPWNRLWLHKDFEDVLTSTTGTNNNVKAVVLSKNDGISEDNKLRIERLSNMKELKLLILYHENFSGELNFLSNNLRYLSWHGYPFSYLPLFEPYSRLVELNLPNSRVKQLWKGHKNFPYLERMDLSNSMDLEETPNFEGSLNLKRLDFTGCKKLSLVNPSIGLLTKLVYLSLSGCINLTSLNFGYNNDCKLSSLRVLRLSCCTKLASTPDFRGLSSLKYLDLEESTHLLSLHESISALPSLEFLSLRGCKSLVEIPSSINNMASLQILDVKGCINVKNLPGGQRVISSFNAIEELRCLEGLNLQRSFFSYVHNIHTSDDRLSQLEYLNLKHDSGFKTPLDQLSSFDELYQWEDILKLYPHRVIIT</sequence>
<dbReference type="PROSITE" id="PS50104">
    <property type="entry name" value="TIR"/>
    <property type="match status" value="2"/>
</dbReference>
<evidence type="ECO:0000256" key="1">
    <source>
        <dbReference type="ARBA" id="ARBA00022614"/>
    </source>
</evidence>
<comment type="caution">
    <text evidence="7">The sequence shown here is derived from an EMBL/GenBank/DDBJ whole genome shotgun (WGS) entry which is preliminary data.</text>
</comment>
<keyword evidence="1" id="KW-0433">Leucine-rich repeat</keyword>
<reference evidence="7 8" key="1">
    <citation type="journal article" date="2023" name="Plants (Basel)">
        <title>Bridging the Gap: Combining Genomics and Transcriptomics Approaches to Understand Stylosanthes scabra, an Orphan Legume from the Brazilian Caatinga.</title>
        <authorList>
            <person name="Ferreira-Neto J.R.C."/>
            <person name="da Silva M.D."/>
            <person name="Binneck E."/>
            <person name="de Melo N.F."/>
            <person name="da Silva R.H."/>
            <person name="de Melo A.L.T.M."/>
            <person name="Pandolfi V."/>
            <person name="Bustamante F.O."/>
            <person name="Brasileiro-Vidal A.C."/>
            <person name="Benko-Iseppon A.M."/>
        </authorList>
    </citation>
    <scope>NUCLEOTIDE SEQUENCE [LARGE SCALE GENOMIC DNA]</scope>
    <source>
        <tissue evidence="7">Leaves</tissue>
    </source>
</reference>
<evidence type="ECO:0000313" key="8">
    <source>
        <dbReference type="Proteomes" id="UP001341840"/>
    </source>
</evidence>
<dbReference type="SMART" id="SM00255">
    <property type="entry name" value="TIR"/>
    <property type="match status" value="2"/>
</dbReference>
<feature type="compositionally biased region" description="Pro residues" evidence="4">
    <location>
        <begin position="62"/>
        <end position="72"/>
    </location>
</feature>
<evidence type="ECO:0000256" key="2">
    <source>
        <dbReference type="ARBA" id="ARBA00022737"/>
    </source>
</evidence>
<gene>
    <name evidence="7" type="ORF">PIB30_034356</name>
</gene>
<dbReference type="Gene3D" id="3.40.50.300">
    <property type="entry name" value="P-loop containing nucleotide triphosphate hydrolases"/>
    <property type="match status" value="1"/>
</dbReference>
<dbReference type="Gene3D" id="1.10.8.430">
    <property type="entry name" value="Helical domain of apoptotic protease-activating factors"/>
    <property type="match status" value="1"/>
</dbReference>
<name>A0ABU6VEC7_9FABA</name>
<proteinExistence type="predicted"/>
<dbReference type="PANTHER" id="PTHR11017">
    <property type="entry name" value="LEUCINE-RICH REPEAT-CONTAINING PROTEIN"/>
    <property type="match status" value="1"/>
</dbReference>
<feature type="region of interest" description="Disordered" evidence="4">
    <location>
        <begin position="59"/>
        <end position="89"/>
    </location>
</feature>
<accession>A0ABU6VEC7</accession>
<dbReference type="InterPro" id="IPR027417">
    <property type="entry name" value="P-loop_NTPase"/>
</dbReference>
<dbReference type="InterPro" id="IPR032675">
    <property type="entry name" value="LRR_dom_sf"/>
</dbReference>
<dbReference type="SUPFAM" id="SSF52540">
    <property type="entry name" value="P-loop containing nucleoside triphosphate hydrolases"/>
    <property type="match status" value="1"/>
</dbReference>
<organism evidence="7 8">
    <name type="scientific">Stylosanthes scabra</name>
    <dbReference type="NCBI Taxonomy" id="79078"/>
    <lineage>
        <taxon>Eukaryota</taxon>
        <taxon>Viridiplantae</taxon>
        <taxon>Streptophyta</taxon>
        <taxon>Embryophyta</taxon>
        <taxon>Tracheophyta</taxon>
        <taxon>Spermatophyta</taxon>
        <taxon>Magnoliopsida</taxon>
        <taxon>eudicotyledons</taxon>
        <taxon>Gunneridae</taxon>
        <taxon>Pentapetalae</taxon>
        <taxon>rosids</taxon>
        <taxon>fabids</taxon>
        <taxon>Fabales</taxon>
        <taxon>Fabaceae</taxon>
        <taxon>Papilionoideae</taxon>
        <taxon>50 kb inversion clade</taxon>
        <taxon>dalbergioids sensu lato</taxon>
        <taxon>Dalbergieae</taxon>
        <taxon>Pterocarpus clade</taxon>
        <taxon>Stylosanthes</taxon>
    </lineage>
</organism>
<dbReference type="InterPro" id="IPR000157">
    <property type="entry name" value="TIR_dom"/>
</dbReference>
<dbReference type="Gene3D" id="3.80.10.10">
    <property type="entry name" value="Ribonuclease Inhibitor"/>
    <property type="match status" value="2"/>
</dbReference>
<keyword evidence="5" id="KW-0472">Membrane</keyword>